<name>A0A699YDF1_HAELA</name>
<accession>A0A699YDF1</accession>
<reference evidence="2 3" key="1">
    <citation type="submission" date="2020-02" db="EMBL/GenBank/DDBJ databases">
        <title>Draft genome sequence of Haematococcus lacustris strain NIES-144.</title>
        <authorList>
            <person name="Morimoto D."/>
            <person name="Nakagawa S."/>
            <person name="Yoshida T."/>
            <person name="Sawayama S."/>
        </authorList>
    </citation>
    <scope>NUCLEOTIDE SEQUENCE [LARGE SCALE GENOMIC DNA]</scope>
    <source>
        <strain evidence="2 3">NIES-144</strain>
    </source>
</reference>
<organism evidence="2 3">
    <name type="scientific">Haematococcus lacustris</name>
    <name type="common">Green alga</name>
    <name type="synonym">Haematococcus pluvialis</name>
    <dbReference type="NCBI Taxonomy" id="44745"/>
    <lineage>
        <taxon>Eukaryota</taxon>
        <taxon>Viridiplantae</taxon>
        <taxon>Chlorophyta</taxon>
        <taxon>core chlorophytes</taxon>
        <taxon>Chlorophyceae</taxon>
        <taxon>CS clade</taxon>
        <taxon>Chlamydomonadales</taxon>
        <taxon>Haematococcaceae</taxon>
        <taxon>Haematococcus</taxon>
    </lineage>
</organism>
<protein>
    <submittedName>
        <fullName evidence="2">Uncharacterized protein</fullName>
    </submittedName>
</protein>
<evidence type="ECO:0000313" key="2">
    <source>
        <dbReference type="EMBL" id="GFH08117.1"/>
    </source>
</evidence>
<dbReference type="Proteomes" id="UP000485058">
    <property type="component" value="Unassembled WGS sequence"/>
</dbReference>
<feature type="non-terminal residue" evidence="2">
    <location>
        <position position="1"/>
    </location>
</feature>
<gene>
    <name evidence="2" type="ORF">HaLaN_03030</name>
</gene>
<dbReference type="EMBL" id="BLLF01000138">
    <property type="protein sequence ID" value="GFH08117.1"/>
    <property type="molecule type" value="Genomic_DNA"/>
</dbReference>
<dbReference type="AlphaFoldDB" id="A0A699YDF1"/>
<keyword evidence="3" id="KW-1185">Reference proteome</keyword>
<proteinExistence type="predicted"/>
<sequence length="23" mass="2549">MLLPEEQRLSHVSTPSDAMQAHA</sequence>
<evidence type="ECO:0000256" key="1">
    <source>
        <dbReference type="SAM" id="MobiDB-lite"/>
    </source>
</evidence>
<evidence type="ECO:0000313" key="3">
    <source>
        <dbReference type="Proteomes" id="UP000485058"/>
    </source>
</evidence>
<comment type="caution">
    <text evidence="2">The sequence shown here is derived from an EMBL/GenBank/DDBJ whole genome shotgun (WGS) entry which is preliminary data.</text>
</comment>
<feature type="region of interest" description="Disordered" evidence="1">
    <location>
        <begin position="1"/>
        <end position="23"/>
    </location>
</feature>